<feature type="domain" description="PE-PPE" evidence="2">
    <location>
        <begin position="72"/>
        <end position="321"/>
    </location>
</feature>
<dbReference type="KEGG" id="mcoo:MCOO_14730"/>
<feature type="chain" id="PRO_5029763806" evidence="1">
    <location>
        <begin position="28"/>
        <end position="380"/>
    </location>
</feature>
<keyword evidence="1" id="KW-0732">Signal</keyword>
<dbReference type="InterPro" id="IPR013228">
    <property type="entry name" value="PE-PPE_C"/>
</dbReference>
<dbReference type="RefSeq" id="WP_163775745.1">
    <property type="nucleotide sequence ID" value="NZ_AP022569.1"/>
</dbReference>
<name>A0A7I7KVG5_9MYCO</name>
<dbReference type="PROSITE" id="PS51257">
    <property type="entry name" value="PROKAR_LIPOPROTEIN"/>
    <property type="match status" value="1"/>
</dbReference>
<keyword evidence="4" id="KW-1185">Reference proteome</keyword>
<dbReference type="AlphaFoldDB" id="A0A7I7KVG5"/>
<dbReference type="Proteomes" id="UP000465866">
    <property type="component" value="Chromosome"/>
</dbReference>
<protein>
    <submittedName>
        <fullName evidence="3">PE-PPE domain-containing protein</fullName>
    </submittedName>
</protein>
<organism evidence="3 4">
    <name type="scientific">Mycobacterium cookii</name>
    <dbReference type="NCBI Taxonomy" id="1775"/>
    <lineage>
        <taxon>Bacteria</taxon>
        <taxon>Bacillati</taxon>
        <taxon>Actinomycetota</taxon>
        <taxon>Actinomycetes</taxon>
        <taxon>Mycobacteriales</taxon>
        <taxon>Mycobacteriaceae</taxon>
        <taxon>Mycobacterium</taxon>
    </lineage>
</organism>
<reference evidence="3 4" key="1">
    <citation type="journal article" date="2019" name="Emerg. Microbes Infect.">
        <title>Comprehensive subspecies identification of 175 nontuberculous mycobacteria species based on 7547 genomic profiles.</title>
        <authorList>
            <person name="Matsumoto Y."/>
            <person name="Kinjo T."/>
            <person name="Motooka D."/>
            <person name="Nabeya D."/>
            <person name="Jung N."/>
            <person name="Uechi K."/>
            <person name="Horii T."/>
            <person name="Iida T."/>
            <person name="Fujita J."/>
            <person name="Nakamura S."/>
        </authorList>
    </citation>
    <scope>NUCLEOTIDE SEQUENCE [LARGE SCALE GENOMIC DNA]</scope>
    <source>
        <strain evidence="3 4">JCM 12404</strain>
    </source>
</reference>
<dbReference type="Pfam" id="PF08237">
    <property type="entry name" value="PE-PPE"/>
    <property type="match status" value="1"/>
</dbReference>
<sequence length="380" mass="39494">MKKLLAGVSALVTISATGCFGAGTATADNGPITGPPTPGAPGDQTAYALGGAHVLGVPYDQYIKMEGADWFPGQQRQIVRYPAGQVQGHVLANLFPGLKGEIDKFDQQFPGVGLDGPSVGWSVDVGVDNLDQAIRTTGRPGTAIGLSEGGFVVDGEQARLATAPDAPPPDKLNFATFGDPIGHHAFGQSFLTAVFPVGSTVPALDYVMPPPYESQYETDRFVAAYDSIADFPDRPDNLFAFANTLMGLATGHTAVAFTNASMVPPQNIRTTINSRGAKDVTIMVPQKHLPLVMPLKYIGIPEDTLNKLDAILIPRVNAGYSRNDDPATAPVQVDPVNGFDPAEVTAPANQATFGGGADPFSQIIAGATSVLSHGASQAGA</sequence>
<feature type="signal peptide" evidence="1">
    <location>
        <begin position="1"/>
        <end position="27"/>
    </location>
</feature>
<evidence type="ECO:0000313" key="4">
    <source>
        <dbReference type="Proteomes" id="UP000465866"/>
    </source>
</evidence>
<evidence type="ECO:0000259" key="2">
    <source>
        <dbReference type="Pfam" id="PF08237"/>
    </source>
</evidence>
<evidence type="ECO:0000313" key="3">
    <source>
        <dbReference type="EMBL" id="BBX45458.1"/>
    </source>
</evidence>
<accession>A0A7I7KVG5</accession>
<evidence type="ECO:0000256" key="1">
    <source>
        <dbReference type="SAM" id="SignalP"/>
    </source>
</evidence>
<proteinExistence type="predicted"/>
<gene>
    <name evidence="3" type="ORF">MCOO_14730</name>
</gene>
<dbReference type="EMBL" id="AP022569">
    <property type="protein sequence ID" value="BBX45458.1"/>
    <property type="molecule type" value="Genomic_DNA"/>
</dbReference>